<gene>
    <name evidence="2" type="ORF">GCM10023329_06340</name>
</gene>
<feature type="compositionally biased region" description="Low complexity" evidence="1">
    <location>
        <begin position="17"/>
        <end position="40"/>
    </location>
</feature>
<proteinExistence type="predicted"/>
<dbReference type="EMBL" id="BAABJV010000001">
    <property type="protein sequence ID" value="GAA4763424.1"/>
    <property type="molecule type" value="Genomic_DNA"/>
</dbReference>
<comment type="caution">
    <text evidence="2">The sequence shown here is derived from an EMBL/GenBank/DDBJ whole genome shotgun (WGS) entry which is preliminary data.</text>
</comment>
<name>A0ABP8ZSD3_9ACTN</name>
<organism evidence="2 3">
    <name type="scientific">Streptomyces sanyensis</name>
    <dbReference type="NCBI Taxonomy" id="568869"/>
    <lineage>
        <taxon>Bacteria</taxon>
        <taxon>Bacillati</taxon>
        <taxon>Actinomycetota</taxon>
        <taxon>Actinomycetes</taxon>
        <taxon>Kitasatosporales</taxon>
        <taxon>Streptomycetaceae</taxon>
        <taxon>Streptomyces</taxon>
    </lineage>
</organism>
<protein>
    <submittedName>
        <fullName evidence="2">Uncharacterized protein</fullName>
    </submittedName>
</protein>
<sequence>MYGSGPAVSGYPSPVPGTGRRAPGAGRRAGGTTAQSTRRPVAAAAAACATATLLTGRPAVARRGTGRRAPARPPVRRALRRTGVHIAGPRPWQPC</sequence>
<feature type="region of interest" description="Disordered" evidence="1">
    <location>
        <begin position="1"/>
        <end position="40"/>
    </location>
</feature>
<evidence type="ECO:0000256" key="1">
    <source>
        <dbReference type="SAM" id="MobiDB-lite"/>
    </source>
</evidence>
<dbReference type="Proteomes" id="UP001501147">
    <property type="component" value="Unassembled WGS sequence"/>
</dbReference>
<evidence type="ECO:0000313" key="2">
    <source>
        <dbReference type="EMBL" id="GAA4763424.1"/>
    </source>
</evidence>
<keyword evidence="3" id="KW-1185">Reference proteome</keyword>
<accession>A0ABP8ZSD3</accession>
<evidence type="ECO:0000313" key="3">
    <source>
        <dbReference type="Proteomes" id="UP001501147"/>
    </source>
</evidence>
<reference evidence="3" key="1">
    <citation type="journal article" date="2019" name="Int. J. Syst. Evol. Microbiol.">
        <title>The Global Catalogue of Microorganisms (GCM) 10K type strain sequencing project: providing services to taxonomists for standard genome sequencing and annotation.</title>
        <authorList>
            <consortium name="The Broad Institute Genomics Platform"/>
            <consortium name="The Broad Institute Genome Sequencing Center for Infectious Disease"/>
            <person name="Wu L."/>
            <person name="Ma J."/>
        </authorList>
    </citation>
    <scope>NUCLEOTIDE SEQUENCE [LARGE SCALE GENOMIC DNA]</scope>
    <source>
        <strain evidence="3">JCM 18324</strain>
    </source>
</reference>